<accession>A0A1X7AJL9</accession>
<keyword evidence="2" id="KW-0808">Transferase</keyword>
<evidence type="ECO:0000313" key="2">
    <source>
        <dbReference type="EMBL" id="SMA46036.1"/>
    </source>
</evidence>
<dbReference type="GO" id="GO:0003700">
    <property type="term" value="F:DNA-binding transcription factor activity"/>
    <property type="evidence" value="ECO:0007669"/>
    <property type="project" value="InterPro"/>
</dbReference>
<dbReference type="InterPro" id="IPR036390">
    <property type="entry name" value="WH_DNA-bd_sf"/>
</dbReference>
<name>A0A1X7AJL9_9GAMM</name>
<protein>
    <submittedName>
        <fullName evidence="2">Ubiquinone biosynthesis O-methyltransferase</fullName>
        <ecNumber evidence="2">2.1.1.222</ecNumber>
    </submittedName>
</protein>
<dbReference type="AlphaFoldDB" id="A0A1X7AJL9"/>
<dbReference type="InterPro" id="IPR013216">
    <property type="entry name" value="Methyltransf_11"/>
</dbReference>
<dbReference type="Gene3D" id="3.40.50.150">
    <property type="entry name" value="Vaccinia Virus protein VP39"/>
    <property type="match status" value="1"/>
</dbReference>
<dbReference type="EC" id="2.1.1.222" evidence="2"/>
<dbReference type="GO" id="GO:0008757">
    <property type="term" value="F:S-adenosylmethionine-dependent methyltransferase activity"/>
    <property type="evidence" value="ECO:0007669"/>
    <property type="project" value="InterPro"/>
</dbReference>
<dbReference type="Proteomes" id="UP000196573">
    <property type="component" value="Unassembled WGS sequence"/>
</dbReference>
<dbReference type="CDD" id="cd00090">
    <property type="entry name" value="HTH_ARSR"/>
    <property type="match status" value="1"/>
</dbReference>
<dbReference type="InterPro" id="IPR036388">
    <property type="entry name" value="WH-like_DNA-bd_sf"/>
</dbReference>
<dbReference type="InterPro" id="IPR001845">
    <property type="entry name" value="HTH_ArsR_DNA-bd_dom"/>
</dbReference>
<reference evidence="2 3" key="1">
    <citation type="submission" date="2017-03" db="EMBL/GenBank/DDBJ databases">
        <authorList>
            <person name="Afonso C.L."/>
            <person name="Miller P.J."/>
            <person name="Scott M.A."/>
            <person name="Spackman E."/>
            <person name="Goraichik I."/>
            <person name="Dimitrov K.M."/>
            <person name="Suarez D.L."/>
            <person name="Swayne D.E."/>
        </authorList>
    </citation>
    <scope>NUCLEOTIDE SEQUENCE [LARGE SCALE GENOMIC DNA]</scope>
    <source>
        <strain evidence="2">SB41UT1</strain>
    </source>
</reference>
<dbReference type="Pfam" id="PF12840">
    <property type="entry name" value="HTH_20"/>
    <property type="match status" value="1"/>
</dbReference>
<organism evidence="2 3">
    <name type="scientific">Parendozoicomonas haliclonae</name>
    <dbReference type="NCBI Taxonomy" id="1960125"/>
    <lineage>
        <taxon>Bacteria</taxon>
        <taxon>Pseudomonadati</taxon>
        <taxon>Pseudomonadota</taxon>
        <taxon>Gammaproteobacteria</taxon>
        <taxon>Oceanospirillales</taxon>
        <taxon>Endozoicomonadaceae</taxon>
        <taxon>Parendozoicomonas</taxon>
    </lineage>
</organism>
<dbReference type="Pfam" id="PF08241">
    <property type="entry name" value="Methyltransf_11"/>
    <property type="match status" value="1"/>
</dbReference>
<dbReference type="EMBL" id="FWPT01000004">
    <property type="protein sequence ID" value="SMA46036.1"/>
    <property type="molecule type" value="Genomic_DNA"/>
</dbReference>
<proteinExistence type="predicted"/>
<feature type="domain" description="HTH arsR-type" evidence="1">
    <location>
        <begin position="92"/>
        <end position="186"/>
    </location>
</feature>
<keyword evidence="3" id="KW-1185">Reference proteome</keyword>
<dbReference type="Gene3D" id="1.10.10.10">
    <property type="entry name" value="Winged helix-like DNA-binding domain superfamily/Winged helix DNA-binding domain"/>
    <property type="match status" value="1"/>
</dbReference>
<dbReference type="CDD" id="cd02440">
    <property type="entry name" value="AdoMet_MTases"/>
    <property type="match status" value="1"/>
</dbReference>
<dbReference type="PRINTS" id="PR00778">
    <property type="entry name" value="HTHARSR"/>
</dbReference>
<dbReference type="GO" id="GO:0102208">
    <property type="term" value="F:2-polyprenyl-6-hydroxyphenol methylase activity"/>
    <property type="evidence" value="ECO:0007669"/>
    <property type="project" value="UniProtKB-EC"/>
</dbReference>
<dbReference type="SUPFAM" id="SSF53335">
    <property type="entry name" value="S-adenosyl-L-methionine-dependent methyltransferases"/>
    <property type="match status" value="1"/>
</dbReference>
<keyword evidence="2" id="KW-0830">Ubiquinone</keyword>
<dbReference type="GO" id="GO:0032259">
    <property type="term" value="P:methylation"/>
    <property type="evidence" value="ECO:0007669"/>
    <property type="project" value="UniProtKB-KW"/>
</dbReference>
<sequence length="422" mass="47116">MEWPCPYHSQHAGKVEALTALCTFRGWATNPETVLWLFRLLSIGSSPHKPLYQNILMHRFLLLHCETMTIAIASSAPDSTSLTGADSTDLTGSHSDLSTLAALGKAMGDTLRLDVLRLLRTESLGVLELTRILDTRQSGLSHHLKVLAKAGLVTTRREGNSIFYRRALPPSDSAQGQLIQSLFEAIDEQPLVTAYRKRLDEIRQARAEQSRVFFSRNVQAFRQHQELIADHELYAHTVLEMISHVDANHNGTVLELGPGEGMFLPELAKQFERVIALDNSREMLEQANEHAKGSGATNIEYRLGELSLLADEGLSVDCIIANMVLHHVPAPAAIFREAATLLRPGASLFISELSRHDQEWVKETCGDLWLGFSTDELSGWAREAGLIAGEAQYLGLRNGFQIQVRQFYRQHHRQLSIKELSE</sequence>
<dbReference type="InterPro" id="IPR029063">
    <property type="entry name" value="SAM-dependent_MTases_sf"/>
</dbReference>
<dbReference type="PROSITE" id="PS50987">
    <property type="entry name" value="HTH_ARSR_2"/>
    <property type="match status" value="1"/>
</dbReference>
<dbReference type="NCBIfam" id="NF033788">
    <property type="entry name" value="HTH_metalloreg"/>
    <property type="match status" value="1"/>
</dbReference>
<dbReference type="SUPFAM" id="SSF46785">
    <property type="entry name" value="Winged helix' DNA-binding domain"/>
    <property type="match status" value="1"/>
</dbReference>
<evidence type="ECO:0000313" key="3">
    <source>
        <dbReference type="Proteomes" id="UP000196573"/>
    </source>
</evidence>
<gene>
    <name evidence="2" type="primary">ubiG_2</name>
    <name evidence="2" type="ORF">EHSB41UT_02066</name>
</gene>
<dbReference type="PANTHER" id="PTHR43861">
    <property type="entry name" value="TRANS-ACONITATE 2-METHYLTRANSFERASE-RELATED"/>
    <property type="match status" value="1"/>
</dbReference>
<evidence type="ECO:0000259" key="1">
    <source>
        <dbReference type="PROSITE" id="PS50987"/>
    </source>
</evidence>
<keyword evidence="2" id="KW-0489">Methyltransferase</keyword>
<dbReference type="InterPro" id="IPR011991">
    <property type="entry name" value="ArsR-like_HTH"/>
</dbReference>
<dbReference type="SMART" id="SM00418">
    <property type="entry name" value="HTH_ARSR"/>
    <property type="match status" value="1"/>
</dbReference>